<dbReference type="Gene3D" id="3.30.559.10">
    <property type="entry name" value="Chloramphenicol acetyltransferase-like domain"/>
    <property type="match status" value="1"/>
</dbReference>
<dbReference type="PROSITE" id="PS00455">
    <property type="entry name" value="AMP_BINDING"/>
    <property type="match status" value="1"/>
</dbReference>
<dbReference type="Pfam" id="PF00975">
    <property type="entry name" value="Thioesterase"/>
    <property type="match status" value="1"/>
</dbReference>
<proteinExistence type="predicted"/>
<dbReference type="Gene3D" id="3.40.50.980">
    <property type="match status" value="2"/>
</dbReference>
<dbReference type="SUPFAM" id="SSF53474">
    <property type="entry name" value="alpha/beta-Hydrolases"/>
    <property type="match status" value="1"/>
</dbReference>
<dbReference type="PROSITE" id="PS50075">
    <property type="entry name" value="CARRIER"/>
    <property type="match status" value="1"/>
</dbReference>
<dbReference type="InterPro" id="IPR020845">
    <property type="entry name" value="AMP-binding_CS"/>
</dbReference>
<dbReference type="SMART" id="SM00824">
    <property type="entry name" value="PKS_TE"/>
    <property type="match status" value="1"/>
</dbReference>
<accession>A0ABU8BZ39</accession>
<dbReference type="InterPro" id="IPR010071">
    <property type="entry name" value="AA_adenyl_dom"/>
</dbReference>
<dbReference type="InterPro" id="IPR036736">
    <property type="entry name" value="ACP-like_sf"/>
</dbReference>
<dbReference type="CDD" id="cd05930">
    <property type="entry name" value="A_NRPS"/>
    <property type="match status" value="1"/>
</dbReference>
<dbReference type="EMBL" id="JBALHR010000015">
    <property type="protein sequence ID" value="MEH7829980.1"/>
    <property type="molecule type" value="Genomic_DNA"/>
</dbReference>
<name>A0ABU8BZ39_9RHOB</name>
<dbReference type="InterPro" id="IPR023213">
    <property type="entry name" value="CAT-like_dom_sf"/>
</dbReference>
<reference evidence="4" key="1">
    <citation type="submission" date="2024-02" db="EMBL/GenBank/DDBJ databases">
        <title>Genome sequences of strain Gemmobacter sp. JM10B15.</title>
        <authorList>
            <person name="Zhang M."/>
        </authorList>
    </citation>
    <scope>NUCLEOTIDE SEQUENCE</scope>
    <source>
        <strain evidence="4">JM10B15</strain>
    </source>
</reference>
<evidence type="ECO:0000313" key="4">
    <source>
        <dbReference type="EMBL" id="MEH7829980.1"/>
    </source>
</evidence>
<dbReference type="Gene3D" id="3.30.559.30">
    <property type="entry name" value="Nonribosomal peptide synthetase, condensation domain"/>
    <property type="match status" value="1"/>
</dbReference>
<dbReference type="Proteomes" id="UP001431963">
    <property type="component" value="Unassembled WGS sequence"/>
</dbReference>
<protein>
    <submittedName>
        <fullName evidence="4">Amino acid adenylation domain-containing protein</fullName>
    </submittedName>
</protein>
<dbReference type="Pfam" id="PF00550">
    <property type="entry name" value="PP-binding"/>
    <property type="match status" value="1"/>
</dbReference>
<dbReference type="PANTHER" id="PTHR45527:SF1">
    <property type="entry name" value="FATTY ACID SYNTHASE"/>
    <property type="match status" value="1"/>
</dbReference>
<keyword evidence="5" id="KW-1185">Reference proteome</keyword>
<dbReference type="SMART" id="SM00823">
    <property type="entry name" value="PKS_PP"/>
    <property type="match status" value="1"/>
</dbReference>
<dbReference type="InterPro" id="IPR001242">
    <property type="entry name" value="Condensation_dom"/>
</dbReference>
<dbReference type="InterPro" id="IPR025110">
    <property type="entry name" value="AMP-bd_C"/>
</dbReference>
<dbReference type="Gene3D" id="3.30.300.30">
    <property type="match status" value="1"/>
</dbReference>
<feature type="domain" description="Carrier" evidence="3">
    <location>
        <begin position="1023"/>
        <end position="1098"/>
    </location>
</feature>
<dbReference type="InterPro" id="IPR009081">
    <property type="entry name" value="PP-bd_ACP"/>
</dbReference>
<keyword evidence="1" id="KW-0596">Phosphopantetheine</keyword>
<dbReference type="Pfam" id="PF13193">
    <property type="entry name" value="AMP-binding_C"/>
    <property type="match status" value="1"/>
</dbReference>
<gene>
    <name evidence="4" type="ORF">V6590_17655</name>
</gene>
<dbReference type="RefSeq" id="WP_335425007.1">
    <property type="nucleotide sequence ID" value="NZ_JBALHR010000015.1"/>
</dbReference>
<dbReference type="InterPro" id="IPR001031">
    <property type="entry name" value="Thioesterase"/>
</dbReference>
<dbReference type="SUPFAM" id="SSF52777">
    <property type="entry name" value="CoA-dependent acyltransferases"/>
    <property type="match status" value="2"/>
</dbReference>
<dbReference type="InterPro" id="IPR020802">
    <property type="entry name" value="TesA-like"/>
</dbReference>
<comment type="caution">
    <text evidence="4">The sequence shown here is derived from an EMBL/GenBank/DDBJ whole genome shotgun (WGS) entry which is preliminary data.</text>
</comment>
<evidence type="ECO:0000313" key="5">
    <source>
        <dbReference type="Proteomes" id="UP001431963"/>
    </source>
</evidence>
<keyword evidence="2" id="KW-0597">Phosphoprotein</keyword>
<dbReference type="SUPFAM" id="SSF56801">
    <property type="entry name" value="Acetyl-CoA synthetase-like"/>
    <property type="match status" value="1"/>
</dbReference>
<evidence type="ECO:0000256" key="2">
    <source>
        <dbReference type="ARBA" id="ARBA00022553"/>
    </source>
</evidence>
<dbReference type="PANTHER" id="PTHR45527">
    <property type="entry name" value="NONRIBOSOMAL PEPTIDE SYNTHETASE"/>
    <property type="match status" value="1"/>
</dbReference>
<dbReference type="Gene3D" id="2.30.38.10">
    <property type="entry name" value="Luciferase, Domain 3"/>
    <property type="match status" value="1"/>
</dbReference>
<dbReference type="InterPro" id="IPR029058">
    <property type="entry name" value="AB_hydrolase_fold"/>
</dbReference>
<dbReference type="Pfam" id="PF00501">
    <property type="entry name" value="AMP-binding"/>
    <property type="match status" value="1"/>
</dbReference>
<dbReference type="InterPro" id="IPR020806">
    <property type="entry name" value="PKS_PP-bd"/>
</dbReference>
<dbReference type="NCBIfam" id="TIGR01733">
    <property type="entry name" value="AA-adenyl-dom"/>
    <property type="match status" value="1"/>
</dbReference>
<organism evidence="4 5">
    <name type="scientific">Gemmobacter denitrificans</name>
    <dbReference type="NCBI Taxonomy" id="3123040"/>
    <lineage>
        <taxon>Bacteria</taxon>
        <taxon>Pseudomonadati</taxon>
        <taxon>Pseudomonadota</taxon>
        <taxon>Alphaproteobacteria</taxon>
        <taxon>Rhodobacterales</taxon>
        <taxon>Paracoccaceae</taxon>
        <taxon>Gemmobacter</taxon>
    </lineage>
</organism>
<dbReference type="Gene3D" id="1.10.1200.10">
    <property type="entry name" value="ACP-like"/>
    <property type="match status" value="1"/>
</dbReference>
<evidence type="ECO:0000256" key="1">
    <source>
        <dbReference type="ARBA" id="ARBA00022450"/>
    </source>
</evidence>
<dbReference type="SUPFAM" id="SSF47336">
    <property type="entry name" value="ACP-like"/>
    <property type="match status" value="1"/>
</dbReference>
<dbReference type="InterPro" id="IPR000873">
    <property type="entry name" value="AMP-dep_synth/lig_dom"/>
</dbReference>
<evidence type="ECO:0000259" key="3">
    <source>
        <dbReference type="PROSITE" id="PS50075"/>
    </source>
</evidence>
<dbReference type="InterPro" id="IPR045851">
    <property type="entry name" value="AMP-bd_C_sf"/>
</dbReference>
<dbReference type="Pfam" id="PF00668">
    <property type="entry name" value="Condensation"/>
    <property type="match status" value="1"/>
</dbReference>
<sequence length="1348" mass="146641">MSLADLLHDARTNGVHLSLREGRLAVQAKGGVPPDLLVRIKGQRDALVDWLARLAEDAGQQHDAILPQTTPDDSPEPLSYSQSRLWVIDRMENAAGLYNVPFMLRLTGPLDIAALERALARLLDRHAVLRTVFDEGPAGVTQRTVTDYAFALPVWQMSGSELAALTEAEAQRPFDLTRDLMLRAVLVRLAPEDHRLLLTLHHIATDGWSNSVLLEELIALYHGATLPPPALQFTDYARWQRRMLASRGPALADWWRSTLHGAPDLHDLPCDYPRPPVLSGSGAQLADHVPSVLAAALRNLARAQGVSLFTLLLAAWAAFLHRQTGSEDMVIGTPVAGRERDELKSMVGFLVNTLPLRLRPLPDQRFVDFLAHASSQISDALAHQDLPFEMIVEQVNPPRSLSHAPLVQLAFTLVQTPTQTDATPRPGPVRFEVTETAMASTKFELSLGLVDNGTEMALGWTYATDLFAPATIARYNRAFLSVLEGIAAAPDTPLTDLPLVSATERDQLLALGTGPIRDDGPNPPEPHALVAHFADTTPDAVAVIWHGLELTYAALNGRVNRLAHHLRALGVQAGDAVAVATGRNAAMIEAILAVNRAGAAFVQMPTDVPLDRVTGILQDSNSRLLLTLSDRADLLALPGALALDMDAAWRDLPATTPEPWINPISYIVYTSGTTGAPKGALNTHLGLLNMCRWQAGDFGMDARCSQTVAANPAFDAIMWEIWPALSVGGRLILLDAEDLTDVTALQAALDHHQPSHFWLPTGLMEAMCGAGLRLPTSVRSVSTGGDRLQGYCLPEGCGLPLANIYGPSEAAVITVCAVLQPHETATAPIGRPVPNTCVYILDERGRLLPEGAVGELCLSGPFLGPGYLGRPDLTAQKYVPNPFAKPGHEVLYRTGDLARWRPDGRLECLGRTDFQVKIRGYRIEPQEISAVLLAQPGIQAAFVEAIDHGSRRLVAFVVAEPGQDTVLMEPALKAALALRLPSYMMPHRYVWLDALPLTDRGKIDRRALVALAPAPGRQVNTASPRDDLELKLYNIWSSVLLHPNIGLRDNFFDIGGTSLSAIKIVHRINAELGTALAVTEIIAHPTIEALGAVLRAGRERQRPQNPICFRKGAGAVNVVCIHPGGGTAFAYLSLAKELPADHGVWGIQSVGIYPGDDMLPDIGAMADHYIGLIDDLLDRPMVITGASFGGMVAYEMVRRLHLAGHDTATAVMLDALGSDDPAITGNETLSDAAEFRAKLITYNGMFPGIDDAQIDQYHRIYNHNTLASRRWNFRRSEGRVILIQAIRGRSRPQLRFLRFFWQMRAKGPFLFKCTAGDHSTMLEGDDVRRIARIIARVLAGQLMPGRRK</sequence>
<dbReference type="Gene3D" id="3.40.50.1820">
    <property type="entry name" value="alpha/beta hydrolase"/>
    <property type="match status" value="1"/>
</dbReference>
<dbReference type="CDD" id="cd19531">
    <property type="entry name" value="LCL_NRPS-like"/>
    <property type="match status" value="1"/>
</dbReference>